<dbReference type="SMART" id="SM00330">
    <property type="entry name" value="PIPKc"/>
    <property type="match status" value="1"/>
</dbReference>
<keyword evidence="6 13" id="KW-0067">ATP-binding</keyword>
<dbReference type="GO" id="GO:0098719">
    <property type="term" value="P:sodium ion import across plasma membrane"/>
    <property type="evidence" value="ECO:0007669"/>
    <property type="project" value="TreeGrafter"/>
</dbReference>
<dbReference type="NCBIfam" id="TIGR00840">
    <property type="entry name" value="b_cpa1"/>
    <property type="match status" value="1"/>
</dbReference>
<feature type="domain" description="PH" evidence="17">
    <location>
        <begin position="704"/>
        <end position="802"/>
    </location>
</feature>
<keyword evidence="3 14" id="KW-0050">Antiport</keyword>
<dbReference type="GO" id="GO:0015385">
    <property type="term" value="F:sodium:proton antiporter activity"/>
    <property type="evidence" value="ECO:0007669"/>
    <property type="project" value="InterPro"/>
</dbReference>
<feature type="transmembrane region" description="Helical" evidence="16">
    <location>
        <begin position="335"/>
        <end position="356"/>
    </location>
</feature>
<keyword evidence="2 14" id="KW-0813">Transport</keyword>
<keyword evidence="7 16" id="KW-1133">Transmembrane helix</keyword>
<feature type="transmembrane region" description="Helical" evidence="16">
    <location>
        <begin position="213"/>
        <end position="241"/>
    </location>
</feature>
<dbReference type="InterPro" id="IPR027483">
    <property type="entry name" value="PInositol-4-P-4/5-kinase_C_sf"/>
</dbReference>
<feature type="transmembrane region" description="Helical" evidence="16">
    <location>
        <begin position="20"/>
        <end position="41"/>
    </location>
</feature>
<dbReference type="Gene3D" id="3.30.810.10">
    <property type="entry name" value="2-Layer Sandwich"/>
    <property type="match status" value="1"/>
</dbReference>
<dbReference type="InterPro" id="IPR044769">
    <property type="entry name" value="PIKfyve_PIPKc"/>
</dbReference>
<protein>
    <recommendedName>
        <fullName evidence="14">Sodium/hydrogen exchanger</fullName>
    </recommendedName>
</protein>
<keyword evidence="12 14" id="KW-0739">Sodium transport</keyword>
<evidence type="ECO:0000256" key="5">
    <source>
        <dbReference type="ARBA" id="ARBA00022741"/>
    </source>
</evidence>
<evidence type="ECO:0000313" key="20">
    <source>
        <dbReference type="Proteomes" id="UP001146120"/>
    </source>
</evidence>
<sequence length="1594" mass="179572">MSSEIQIEHSESKTNHEWELSFFFALFLTLLMISIIVSNHVTHKLHWHFMPEAAATIGVGMVASIICMMKSDSITTSLTAFDPNIFFVGLLPPIIFNSGYTMKRRYFFNNITPILTYSIFGTMIMSIVTGTLVYIVGRIGWMTKFSLAESLTFGSLISATDTVSTLAVFQELHVDPTLFYLVFGESSLNDAVAICLFTTFSRFIGYSYSLKPMLLAIVEFALVFVGSTLVGIAFGVIPALLFKHTNLRSCLLHEVSVYVMFAYLPFLISQIFEMSGVVSIIFAGIALKHYASPNLSIEAQEVCSRVFNTIAHVTETAVFLNLGLSVFALHNGYNFMFIFWTLLFCLIARACHVYPLTHLLNKRKDAPKITMNQQHMIWYSGLRGAVAFALAKSFPGEKQTEVIATTMIIILVTIFIMGGGTVAMLKMLDIPRLTPEEELELDKSVKPHTNMPLLQFDNKYLIPLLTNLCQYGDNDSPDKTKRKSFSRSSPHTDEEEDNDGDEVIEVFALAIDRVVEEAFEVEKFVPFNGWVFDRFCDRKGNTYFELTAAAAEVAGPSKICAVAADDKDHLEIGVLPTVEWMWQHEWMIDQDTGDQEGWSYGSTIARINRRLAEGTTKSKPEYYHFVRRRRWIRTRIRKPLDGELDDDDEEHVGDAHTVHNLRRSRIEPVKRFYRVYRDSMLAHFQFGPRPRLANFIKIDFSDDCIEREGWLGKRGSFSRSWKLRYFLLRADTGALICLRDTASLVQVSETLIDRHTSVVVEDTPMRHQFQFLVVNGEHKLRLNAVDDNCRKAWLSAISELIVRSRASFLAAEDSDNVSSTRSRRLMRMRSSLATDDGSTRGNGPGMWNGGTGVREHQRAVWRPYSLISSTMHPRSRANRVFREEYLHAFEEELLTLITQARSFVLSNVDVLEENLQIAEEWLSSAIAGVPVEDIEHLRSEITAALIKFEDTSIDLIRGPSGSVLLCNRLRKELYAETKRLNDTVLAFTPPAIVAQQRVKKKSAVESPKKRQIPTDWFIEPTVRPQQRHSTPSPKQGVVPRPKRSSVGSSSNTDPSRASTATTTHAVSYLKYEEMPSVLCEGHPELPSGVNSYVVLVHEKDLGSLIGFTLCSDTYVDSVESHFGGAINIREELQAEETTAEQPDDSKHTTSFAIMKRSRYLQQLRANGSPHADIRFWYETSSAKHDIRCVAFFAAQFHALRQLIGVGNVDFVNSIAKSKRWETSGGKSGAFFSMTHDKRYVLKGIPLSEFNMFLHMAPQYFRYMAIVTESRSPTVITKILGLFKVSHSKKLHKHTTYVVVMENITYGFVPGQMYDLKGILRRRYNVNSNESDRGSLTSDDSPAMASHPPTHNPVLMDGNLAEIIPIPVRQADWKKVSDAIDLDTNFLCKAGVIDYSMLLFFDETKRRVVVGVIDYLHQFDFLKKMESTSKASLTFRNPTIISPLAYQQRLVNAMRRYLVGIDVDLELRIKKRNHRHEGDNPTDSNGKVNGSVQICELLETDEEAHPTGNISVAVPSSKHQQHGCSSDVASSTSNGRPRGRSLPMLCAGDEVSYDSTAFLAHSEGEDFSSESSDEICLKSASAVIASLMPELDDDS</sequence>
<organism evidence="19 20">
    <name type="scientific">Lagenidium giganteum</name>
    <dbReference type="NCBI Taxonomy" id="4803"/>
    <lineage>
        <taxon>Eukaryota</taxon>
        <taxon>Sar</taxon>
        <taxon>Stramenopiles</taxon>
        <taxon>Oomycota</taxon>
        <taxon>Peronosporomycetes</taxon>
        <taxon>Pythiales</taxon>
        <taxon>Pythiaceae</taxon>
    </lineage>
</organism>
<dbReference type="Pfam" id="PF01504">
    <property type="entry name" value="PIP5K"/>
    <property type="match status" value="1"/>
</dbReference>
<evidence type="ECO:0000313" key="19">
    <source>
        <dbReference type="EMBL" id="DBA00023.1"/>
    </source>
</evidence>
<evidence type="ECO:0000256" key="8">
    <source>
        <dbReference type="ARBA" id="ARBA00023034"/>
    </source>
</evidence>
<feature type="compositionally biased region" description="Polar residues" evidence="15">
    <location>
        <begin position="1023"/>
        <end position="1033"/>
    </location>
</feature>
<dbReference type="Proteomes" id="UP001146120">
    <property type="component" value="Unassembled WGS sequence"/>
</dbReference>
<evidence type="ECO:0000256" key="3">
    <source>
        <dbReference type="ARBA" id="ARBA00022449"/>
    </source>
</evidence>
<keyword evidence="8" id="KW-0333">Golgi apparatus</keyword>
<dbReference type="Gene3D" id="3.30.800.10">
    <property type="entry name" value="Phosphatidylinositol Phosphate Kinase II Beta"/>
    <property type="match status" value="1"/>
</dbReference>
<dbReference type="EMBL" id="DAKRPA010000072">
    <property type="protein sequence ID" value="DBA00023.1"/>
    <property type="molecule type" value="Genomic_DNA"/>
</dbReference>
<evidence type="ECO:0000256" key="10">
    <source>
        <dbReference type="ARBA" id="ARBA00023065"/>
    </source>
</evidence>
<feature type="domain" description="PIPK" evidence="18">
    <location>
        <begin position="1114"/>
        <end position="1457"/>
    </location>
</feature>
<feature type="transmembrane region" description="Helical" evidence="16">
    <location>
        <begin position="261"/>
        <end position="285"/>
    </location>
</feature>
<keyword evidence="20" id="KW-1185">Reference proteome</keyword>
<dbReference type="CDD" id="cd17300">
    <property type="entry name" value="PIPKc_PIKfyve"/>
    <property type="match status" value="1"/>
</dbReference>
<feature type="transmembrane region" description="Helical" evidence="16">
    <location>
        <begin position="53"/>
        <end position="71"/>
    </location>
</feature>
<evidence type="ECO:0000256" key="15">
    <source>
        <dbReference type="SAM" id="MobiDB-lite"/>
    </source>
</evidence>
<dbReference type="GO" id="GO:0000139">
    <property type="term" value="C:Golgi membrane"/>
    <property type="evidence" value="ECO:0007669"/>
    <property type="project" value="UniProtKB-SubCell"/>
</dbReference>
<evidence type="ECO:0000256" key="12">
    <source>
        <dbReference type="ARBA" id="ARBA00023201"/>
    </source>
</evidence>
<dbReference type="InterPro" id="IPR011993">
    <property type="entry name" value="PH-like_dom_sf"/>
</dbReference>
<dbReference type="GO" id="GO:0051453">
    <property type="term" value="P:regulation of intracellular pH"/>
    <property type="evidence" value="ECO:0007669"/>
    <property type="project" value="TreeGrafter"/>
</dbReference>
<evidence type="ECO:0000256" key="6">
    <source>
        <dbReference type="ARBA" id="ARBA00022840"/>
    </source>
</evidence>
<feature type="compositionally biased region" description="Polar residues" evidence="15">
    <location>
        <begin position="1521"/>
        <end position="1534"/>
    </location>
</feature>
<dbReference type="SMART" id="SM00233">
    <property type="entry name" value="PH"/>
    <property type="match status" value="1"/>
</dbReference>
<dbReference type="Pfam" id="PF00999">
    <property type="entry name" value="Na_H_Exchanger"/>
    <property type="match status" value="1"/>
</dbReference>
<dbReference type="InterPro" id="IPR001849">
    <property type="entry name" value="PH_domain"/>
</dbReference>
<dbReference type="InterPro" id="IPR018422">
    <property type="entry name" value="Cation/H_exchanger_CPA1"/>
</dbReference>
<reference evidence="19" key="1">
    <citation type="submission" date="2022-11" db="EMBL/GenBank/DDBJ databases">
        <authorList>
            <person name="Morgan W.R."/>
            <person name="Tartar A."/>
        </authorList>
    </citation>
    <scope>NUCLEOTIDE SEQUENCE</scope>
    <source>
        <strain evidence="19">ARSEF 373</strain>
    </source>
</reference>
<feature type="transmembrane region" description="Helical" evidence="16">
    <location>
        <begin position="402"/>
        <end position="425"/>
    </location>
</feature>
<evidence type="ECO:0000256" key="4">
    <source>
        <dbReference type="ARBA" id="ARBA00022692"/>
    </source>
</evidence>
<dbReference type="GO" id="GO:0015386">
    <property type="term" value="F:potassium:proton antiporter activity"/>
    <property type="evidence" value="ECO:0007669"/>
    <property type="project" value="TreeGrafter"/>
</dbReference>
<dbReference type="GO" id="GO:0000285">
    <property type="term" value="F:1-phosphatidylinositol-3-phosphate 5-kinase activity"/>
    <property type="evidence" value="ECO:0007669"/>
    <property type="project" value="InterPro"/>
</dbReference>
<keyword evidence="10 14" id="KW-0406">Ion transport</keyword>
<evidence type="ECO:0000256" key="9">
    <source>
        <dbReference type="ARBA" id="ARBA00023053"/>
    </source>
</evidence>
<dbReference type="GO" id="GO:0005524">
    <property type="term" value="F:ATP binding"/>
    <property type="evidence" value="ECO:0007669"/>
    <property type="project" value="UniProtKB-UniRule"/>
</dbReference>
<feature type="region of interest" description="Disordered" evidence="15">
    <location>
        <begin position="475"/>
        <end position="499"/>
    </location>
</feature>
<dbReference type="InterPro" id="IPR027484">
    <property type="entry name" value="PInositol-4-P-5-kinase_N"/>
</dbReference>
<keyword evidence="5 13" id="KW-0547">Nucleotide-binding</keyword>
<proteinExistence type="inferred from homology"/>
<feature type="transmembrane region" description="Helical" evidence="16">
    <location>
        <begin position="114"/>
        <end position="137"/>
    </location>
</feature>
<feature type="compositionally biased region" description="Polar residues" evidence="15">
    <location>
        <begin position="1045"/>
        <end position="1061"/>
    </location>
</feature>
<name>A0AAV2YZ96_9STRA</name>
<evidence type="ECO:0000256" key="2">
    <source>
        <dbReference type="ARBA" id="ARBA00022448"/>
    </source>
</evidence>
<dbReference type="PANTHER" id="PTHR10110:SF191">
    <property type="entry name" value="SODIUM_HYDROGEN EXCHANGER 8"/>
    <property type="match status" value="1"/>
</dbReference>
<dbReference type="SMART" id="SM00694">
    <property type="entry name" value="DysFC"/>
    <property type="match status" value="1"/>
</dbReference>
<dbReference type="InterPro" id="IPR002498">
    <property type="entry name" value="PInositol-4-P-4/5-kinase_core"/>
</dbReference>
<feature type="compositionally biased region" description="Polar residues" evidence="15">
    <location>
        <begin position="1328"/>
        <end position="1339"/>
    </location>
</feature>
<feature type="region of interest" description="Disordered" evidence="15">
    <location>
        <begin position="1014"/>
        <end position="1061"/>
    </location>
</feature>
<dbReference type="SUPFAM" id="SSF56104">
    <property type="entry name" value="SAICAR synthase-like"/>
    <property type="match status" value="1"/>
</dbReference>
<keyword evidence="11 16" id="KW-0472">Membrane</keyword>
<evidence type="ECO:0000256" key="14">
    <source>
        <dbReference type="RuleBase" id="RU003722"/>
    </source>
</evidence>
<dbReference type="Gene3D" id="2.30.29.30">
    <property type="entry name" value="Pleckstrin-homology domain (PH domain)/Phosphotyrosine-binding domain (PTB)"/>
    <property type="match status" value="1"/>
</dbReference>
<evidence type="ECO:0000256" key="16">
    <source>
        <dbReference type="SAM" id="Phobius"/>
    </source>
</evidence>
<evidence type="ECO:0000259" key="17">
    <source>
        <dbReference type="PROSITE" id="PS50003"/>
    </source>
</evidence>
<reference evidence="19" key="2">
    <citation type="journal article" date="2023" name="Microbiol Resour">
        <title>Decontamination and Annotation of the Draft Genome Sequence of the Oomycete Lagenidium giganteum ARSEF 373.</title>
        <authorList>
            <person name="Morgan W.R."/>
            <person name="Tartar A."/>
        </authorList>
    </citation>
    <scope>NUCLEOTIDE SEQUENCE</scope>
    <source>
        <strain evidence="19">ARSEF 373</strain>
    </source>
</reference>
<accession>A0AAV2YZ96</accession>
<feature type="region of interest" description="Disordered" evidence="15">
    <location>
        <begin position="1506"/>
        <end position="1540"/>
    </location>
</feature>
<evidence type="ECO:0000259" key="18">
    <source>
        <dbReference type="PROSITE" id="PS51455"/>
    </source>
</evidence>
<evidence type="ECO:0000256" key="7">
    <source>
        <dbReference type="ARBA" id="ARBA00022989"/>
    </source>
</evidence>
<dbReference type="CDD" id="cd00821">
    <property type="entry name" value="PH"/>
    <property type="match status" value="1"/>
</dbReference>
<keyword evidence="13" id="KW-0418">Kinase</keyword>
<keyword evidence="9" id="KW-0915">Sodium</keyword>
<dbReference type="InterPro" id="IPR006614">
    <property type="entry name" value="Peroxin/Ferlin"/>
</dbReference>
<feature type="transmembrane region" description="Helical" evidence="16">
    <location>
        <begin position="83"/>
        <end position="102"/>
    </location>
</feature>
<dbReference type="Pfam" id="PF00169">
    <property type="entry name" value="PH"/>
    <property type="match status" value="1"/>
</dbReference>
<dbReference type="InterPro" id="IPR006153">
    <property type="entry name" value="Cation/H_exchanger_TM"/>
</dbReference>
<dbReference type="PANTHER" id="PTHR10110">
    <property type="entry name" value="SODIUM/HYDROGEN EXCHANGER"/>
    <property type="match status" value="1"/>
</dbReference>
<dbReference type="InterPro" id="IPR004709">
    <property type="entry name" value="NaH_exchanger"/>
</dbReference>
<keyword evidence="4 14" id="KW-0812">Transmembrane</keyword>
<evidence type="ECO:0000256" key="13">
    <source>
        <dbReference type="PROSITE-ProRule" id="PRU00781"/>
    </source>
</evidence>
<feature type="region of interest" description="Disordered" evidence="15">
    <location>
        <begin position="1328"/>
        <end position="1347"/>
    </location>
</feature>
<comment type="subcellular location">
    <subcellularLocation>
        <location evidence="1">Golgi apparatus membrane</location>
        <topology evidence="1">Multi-pass membrane protein</topology>
    </subcellularLocation>
</comment>
<gene>
    <name evidence="19" type="ORF">N0F65_002026</name>
</gene>
<evidence type="ECO:0000256" key="1">
    <source>
        <dbReference type="ARBA" id="ARBA00004653"/>
    </source>
</evidence>
<evidence type="ECO:0000256" key="11">
    <source>
        <dbReference type="ARBA" id="ARBA00023136"/>
    </source>
</evidence>
<dbReference type="Gene3D" id="6.10.140.1330">
    <property type="match status" value="1"/>
</dbReference>
<keyword evidence="13" id="KW-0808">Transferase</keyword>
<dbReference type="GO" id="GO:0005886">
    <property type="term" value="C:plasma membrane"/>
    <property type="evidence" value="ECO:0007669"/>
    <property type="project" value="TreeGrafter"/>
</dbReference>
<comment type="caution">
    <text evidence="19">The sequence shown here is derived from an EMBL/GenBank/DDBJ whole genome shotgun (WGS) entry which is preliminary data.</text>
</comment>
<comment type="similarity">
    <text evidence="14">Belongs to the monovalent cation:proton antiporter 1 (CPA1) transporter (TC 2.A.36) family.</text>
</comment>
<dbReference type="SUPFAM" id="SSF50729">
    <property type="entry name" value="PH domain-like"/>
    <property type="match status" value="1"/>
</dbReference>
<dbReference type="PROSITE" id="PS51455">
    <property type="entry name" value="PIPK"/>
    <property type="match status" value="1"/>
</dbReference>
<dbReference type="PROSITE" id="PS50003">
    <property type="entry name" value="PH_DOMAIN"/>
    <property type="match status" value="1"/>
</dbReference>
<dbReference type="GO" id="GO:0046488">
    <property type="term" value="P:phosphatidylinositol metabolic process"/>
    <property type="evidence" value="ECO:0007669"/>
    <property type="project" value="UniProtKB-UniRule"/>
</dbReference>
<dbReference type="PRINTS" id="PR01084">
    <property type="entry name" value="NAHEXCHNGR"/>
</dbReference>